<dbReference type="RefSeq" id="WP_151673654.1">
    <property type="nucleotide sequence ID" value="NZ_BKCG01000003.1"/>
</dbReference>
<dbReference type="Gene3D" id="3.40.1280.10">
    <property type="match status" value="1"/>
</dbReference>
<comment type="caution">
    <text evidence="4">The sequence shown here is derived from an EMBL/GenBank/DDBJ whole genome shotgun (WGS) entry which is preliminary data.</text>
</comment>
<protein>
    <recommendedName>
        <fullName evidence="3">tRNA/rRNA methyltransferase SpoU type domain-containing protein</fullName>
    </recommendedName>
</protein>
<dbReference type="GO" id="GO:0032259">
    <property type="term" value="P:methylation"/>
    <property type="evidence" value="ECO:0007669"/>
    <property type="project" value="UniProtKB-KW"/>
</dbReference>
<dbReference type="GO" id="GO:0005829">
    <property type="term" value="C:cytosol"/>
    <property type="evidence" value="ECO:0007669"/>
    <property type="project" value="TreeGrafter"/>
</dbReference>
<dbReference type="InterPro" id="IPR001537">
    <property type="entry name" value="SpoU_MeTrfase"/>
</dbReference>
<feature type="domain" description="tRNA/rRNA methyltransferase SpoU type" evidence="3">
    <location>
        <begin position="19"/>
        <end position="162"/>
    </location>
</feature>
<evidence type="ECO:0000313" key="5">
    <source>
        <dbReference type="Proteomes" id="UP000326509"/>
    </source>
</evidence>
<organism evidence="4 5">
    <name type="scientific">Patiriisocius marinus</name>
    <dbReference type="NCBI Taxonomy" id="1397112"/>
    <lineage>
        <taxon>Bacteria</taxon>
        <taxon>Pseudomonadati</taxon>
        <taxon>Bacteroidota</taxon>
        <taxon>Flavobacteriia</taxon>
        <taxon>Flavobacteriales</taxon>
        <taxon>Flavobacteriaceae</taxon>
        <taxon>Patiriisocius</taxon>
    </lineage>
</organism>
<gene>
    <name evidence="4" type="ORF">ULMA_14970</name>
</gene>
<dbReference type="Pfam" id="PF00588">
    <property type="entry name" value="SpoU_methylase"/>
    <property type="match status" value="1"/>
</dbReference>
<keyword evidence="1" id="KW-0489">Methyltransferase</keyword>
<evidence type="ECO:0000259" key="3">
    <source>
        <dbReference type="Pfam" id="PF00588"/>
    </source>
</evidence>
<dbReference type="CDD" id="cd18082">
    <property type="entry name" value="SpoU-like_family"/>
    <property type="match status" value="1"/>
</dbReference>
<dbReference type="PANTHER" id="PTHR46429">
    <property type="entry name" value="23S RRNA (GUANOSINE-2'-O-)-METHYLTRANSFERASE RLMB"/>
    <property type="match status" value="1"/>
</dbReference>
<name>A0A5J4IP65_9FLAO</name>
<proteinExistence type="predicted"/>
<dbReference type="AlphaFoldDB" id="A0A5J4IP65"/>
<dbReference type="InterPro" id="IPR029028">
    <property type="entry name" value="Alpha/beta_knot_MTases"/>
</dbReference>
<accession>A0A5J4IP65</accession>
<dbReference type="GO" id="GO:0003723">
    <property type="term" value="F:RNA binding"/>
    <property type="evidence" value="ECO:0007669"/>
    <property type="project" value="InterPro"/>
</dbReference>
<dbReference type="GO" id="GO:0008173">
    <property type="term" value="F:RNA methyltransferase activity"/>
    <property type="evidence" value="ECO:0007669"/>
    <property type="project" value="InterPro"/>
</dbReference>
<dbReference type="GO" id="GO:0006396">
    <property type="term" value="P:RNA processing"/>
    <property type="evidence" value="ECO:0007669"/>
    <property type="project" value="InterPro"/>
</dbReference>
<dbReference type="Proteomes" id="UP000326509">
    <property type="component" value="Unassembled WGS sequence"/>
</dbReference>
<dbReference type="PANTHER" id="PTHR46429:SF1">
    <property type="entry name" value="23S RRNA (GUANOSINE-2'-O-)-METHYLTRANSFERASE RLMB"/>
    <property type="match status" value="1"/>
</dbReference>
<reference evidence="4 5" key="1">
    <citation type="submission" date="2019-08" db="EMBL/GenBank/DDBJ databases">
        <title>Draft genome sequence of Ulvibacter marinus type strain NBRC 109484.</title>
        <authorList>
            <person name="Kawano K."/>
            <person name="Ushijima N."/>
            <person name="Kihara M."/>
            <person name="Itoh H."/>
        </authorList>
    </citation>
    <scope>NUCLEOTIDE SEQUENCE [LARGE SCALE GENOMIC DNA]</scope>
    <source>
        <strain evidence="4 5">NBRC 109484</strain>
    </source>
</reference>
<dbReference type="OrthoDB" id="9795352at2"/>
<evidence type="ECO:0000256" key="2">
    <source>
        <dbReference type="ARBA" id="ARBA00022679"/>
    </source>
</evidence>
<evidence type="ECO:0000313" key="4">
    <source>
        <dbReference type="EMBL" id="GER59389.1"/>
    </source>
</evidence>
<dbReference type="EMBL" id="BKCG01000003">
    <property type="protein sequence ID" value="GER59389.1"/>
    <property type="molecule type" value="Genomic_DNA"/>
</dbReference>
<dbReference type="InterPro" id="IPR004441">
    <property type="entry name" value="rRNA_MeTrfase_TrmH"/>
</dbReference>
<keyword evidence="5" id="KW-1185">Reference proteome</keyword>
<keyword evidence="2" id="KW-0808">Transferase</keyword>
<evidence type="ECO:0000256" key="1">
    <source>
        <dbReference type="ARBA" id="ARBA00022603"/>
    </source>
</evidence>
<sequence length="167" mass="18587">MALQLSHNSTTLGLQKKSLIIICDGVDSPANVGGLFRLSDALGIQEIYFCKNRPDIKSVRLKRTARNTQTHIPYSYYENTVNAISFCLKNEYTVVALELSSKSQPLNTFKNDNNQKIALVLGNEKMGVSEEILQMIETHLHINMYGKNSSMNVVQAAAIACYSLTKN</sequence>
<dbReference type="SUPFAM" id="SSF75217">
    <property type="entry name" value="alpha/beta knot"/>
    <property type="match status" value="1"/>
</dbReference>
<dbReference type="InterPro" id="IPR029026">
    <property type="entry name" value="tRNA_m1G_MTases_N"/>
</dbReference>